<dbReference type="CDD" id="cd17546">
    <property type="entry name" value="REC_hyHK_CKI1_RcsC-like"/>
    <property type="match status" value="1"/>
</dbReference>
<dbReference type="SMART" id="SM00388">
    <property type="entry name" value="HisKA"/>
    <property type="match status" value="1"/>
</dbReference>
<dbReference type="InterPro" id="IPR005467">
    <property type="entry name" value="His_kinase_dom"/>
</dbReference>
<dbReference type="InterPro" id="IPR036097">
    <property type="entry name" value="HisK_dim/P_sf"/>
</dbReference>
<dbReference type="SUPFAM" id="SSF55785">
    <property type="entry name" value="PYP-like sensor domain (PAS domain)"/>
    <property type="match status" value="1"/>
</dbReference>
<dbReference type="SUPFAM" id="SSF55874">
    <property type="entry name" value="ATPase domain of HSP90 chaperone/DNA topoisomerase II/histidine kinase"/>
    <property type="match status" value="1"/>
</dbReference>
<dbReference type="Pfam" id="PF02518">
    <property type="entry name" value="HATPase_c"/>
    <property type="match status" value="1"/>
</dbReference>
<dbReference type="InterPro" id="IPR004358">
    <property type="entry name" value="Sig_transdc_His_kin-like_C"/>
</dbReference>
<dbReference type="InterPro" id="IPR035965">
    <property type="entry name" value="PAS-like_dom_sf"/>
</dbReference>
<dbReference type="Gene3D" id="3.40.50.2300">
    <property type="match status" value="1"/>
</dbReference>
<dbReference type="AlphaFoldDB" id="A0A7S3LBI8"/>
<evidence type="ECO:0000256" key="1">
    <source>
        <dbReference type="ARBA" id="ARBA00022553"/>
    </source>
</evidence>
<protein>
    <recommendedName>
        <fullName evidence="8">Histidine kinase</fullName>
    </recommendedName>
</protein>
<name>A0A7S3LBI8_9STRA</name>
<dbReference type="SMART" id="SM00448">
    <property type="entry name" value="REC"/>
    <property type="match status" value="1"/>
</dbReference>
<feature type="domain" description="Histidine kinase" evidence="5">
    <location>
        <begin position="226"/>
        <end position="447"/>
    </location>
</feature>
<dbReference type="PANTHER" id="PTHR45339:SF1">
    <property type="entry name" value="HYBRID SIGNAL TRANSDUCTION HISTIDINE KINASE J"/>
    <property type="match status" value="1"/>
</dbReference>
<evidence type="ECO:0000313" key="7">
    <source>
        <dbReference type="EMBL" id="CAE0416549.1"/>
    </source>
</evidence>
<dbReference type="GO" id="GO:0000155">
    <property type="term" value="F:phosphorelay sensor kinase activity"/>
    <property type="evidence" value="ECO:0007669"/>
    <property type="project" value="InterPro"/>
</dbReference>
<keyword evidence="1 3" id="KW-0597">Phosphoprotein</keyword>
<organism evidence="7">
    <name type="scientific">Amphora coffeiformis</name>
    <dbReference type="NCBI Taxonomy" id="265554"/>
    <lineage>
        <taxon>Eukaryota</taxon>
        <taxon>Sar</taxon>
        <taxon>Stramenopiles</taxon>
        <taxon>Ochrophyta</taxon>
        <taxon>Bacillariophyta</taxon>
        <taxon>Bacillariophyceae</taxon>
        <taxon>Bacillariophycidae</taxon>
        <taxon>Thalassiophysales</taxon>
        <taxon>Catenulaceae</taxon>
        <taxon>Amphora</taxon>
    </lineage>
</organism>
<evidence type="ECO:0000256" key="2">
    <source>
        <dbReference type="ARBA" id="ARBA00023012"/>
    </source>
</evidence>
<dbReference type="Gene3D" id="1.10.287.130">
    <property type="match status" value="1"/>
</dbReference>
<dbReference type="FunFam" id="3.30.565.10:FF:000010">
    <property type="entry name" value="Sensor histidine kinase RcsC"/>
    <property type="match status" value="1"/>
</dbReference>
<dbReference type="Pfam" id="PF00072">
    <property type="entry name" value="Response_reg"/>
    <property type="match status" value="1"/>
</dbReference>
<dbReference type="SUPFAM" id="SSF47384">
    <property type="entry name" value="Homodimeric domain of signal transducing histidine kinase"/>
    <property type="match status" value="1"/>
</dbReference>
<dbReference type="Pfam" id="PF00512">
    <property type="entry name" value="HisKA"/>
    <property type="match status" value="1"/>
</dbReference>
<feature type="domain" description="Response regulatory" evidence="6">
    <location>
        <begin position="470"/>
        <end position="588"/>
    </location>
</feature>
<dbReference type="PROSITE" id="PS50109">
    <property type="entry name" value="HIS_KIN"/>
    <property type="match status" value="1"/>
</dbReference>
<keyword evidence="2" id="KW-0902">Two-component regulatory system</keyword>
<gene>
    <name evidence="7" type="ORF">ACOF00016_LOCUS13599</name>
</gene>
<evidence type="ECO:0000259" key="6">
    <source>
        <dbReference type="PROSITE" id="PS50110"/>
    </source>
</evidence>
<dbReference type="PANTHER" id="PTHR45339">
    <property type="entry name" value="HYBRID SIGNAL TRANSDUCTION HISTIDINE KINASE J"/>
    <property type="match status" value="1"/>
</dbReference>
<dbReference type="InterPro" id="IPR036890">
    <property type="entry name" value="HATPase_C_sf"/>
</dbReference>
<dbReference type="CDD" id="cd16922">
    <property type="entry name" value="HATPase_EvgS-ArcB-TorS-like"/>
    <property type="match status" value="1"/>
</dbReference>
<dbReference type="InterPro" id="IPR003594">
    <property type="entry name" value="HATPase_dom"/>
</dbReference>
<dbReference type="InterPro" id="IPR001789">
    <property type="entry name" value="Sig_transdc_resp-reg_receiver"/>
</dbReference>
<dbReference type="Gene3D" id="3.30.565.10">
    <property type="entry name" value="Histidine kinase-like ATPase, C-terminal domain"/>
    <property type="match status" value="1"/>
</dbReference>
<proteinExistence type="predicted"/>
<evidence type="ECO:0000256" key="4">
    <source>
        <dbReference type="SAM" id="SignalP"/>
    </source>
</evidence>
<feature type="modified residue" description="4-aspartylphosphate" evidence="3">
    <location>
        <position position="519"/>
    </location>
</feature>
<dbReference type="InterPro" id="IPR011006">
    <property type="entry name" value="CheY-like_superfamily"/>
</dbReference>
<evidence type="ECO:0008006" key="8">
    <source>
        <dbReference type="Google" id="ProtNLM"/>
    </source>
</evidence>
<dbReference type="CDD" id="cd00082">
    <property type="entry name" value="HisKA"/>
    <property type="match status" value="1"/>
</dbReference>
<sequence length="598" mass="66671">MWWANVAGLDLWSASSLGELLSRDFASDMSTSTESRLCNQLEEMKRGKIFKEQWTFYPQGKAKTLRTVCSVIYLEDTRAAMLVEAELPDHRDFDDALTRGIELLRHVPAPVCEFSQDGTECLYRNPEDLSVFGGQPGRDTFAGRFVNREIAQNTLVQAREGKECRVDAEQYVSDGSTRWFAVSVRQAQDPVTGGVVLVQSARDISEIVKARHATIKANLKSEFLSVIAHELRTPIHQVVGYADMLEFTNLSEFQLESVNLIQRSTESLMAIINDLLDMNRIESGNLDVAKVHFPFQGLLNACIATAEKDATLKGLPVKCNYSTLLPINIVGDPNKLRQVLLNLLGNAVKFTNQGHVSLNVYPLHFKDCSCTIRFEILDTGIGISKDDQILVFDQYRQVNMAATREHGGTGLGLSICKKLTTVLGGRIELKSEPGQGSMFIVDLPFDLPAMEDIRRPANPNRLIPLNGPLRILVVEDNKVNSKMVQRMLQKIGHRVLTAENGQVALDVLSEEAVDLVLMDIQMPVMDGIEATRQIRTRLKHSKQNLPVVGLTASFQHSDMRMYLDVGMNTCLSKPIRLDVLKKAIDTVSSRCAHGVYNE</sequence>
<accession>A0A7S3LBI8</accession>
<evidence type="ECO:0000259" key="5">
    <source>
        <dbReference type="PROSITE" id="PS50109"/>
    </source>
</evidence>
<feature type="signal peptide" evidence="4">
    <location>
        <begin position="1"/>
        <end position="18"/>
    </location>
</feature>
<keyword evidence="4" id="KW-0732">Signal</keyword>
<dbReference type="EMBL" id="HBIM01017664">
    <property type="protein sequence ID" value="CAE0416549.1"/>
    <property type="molecule type" value="Transcribed_RNA"/>
</dbReference>
<dbReference type="SUPFAM" id="SSF52172">
    <property type="entry name" value="CheY-like"/>
    <property type="match status" value="1"/>
</dbReference>
<dbReference type="PROSITE" id="PS50110">
    <property type="entry name" value="RESPONSE_REGULATORY"/>
    <property type="match status" value="1"/>
</dbReference>
<feature type="chain" id="PRO_5031142191" description="Histidine kinase" evidence="4">
    <location>
        <begin position="19"/>
        <end position="598"/>
    </location>
</feature>
<dbReference type="PRINTS" id="PR00344">
    <property type="entry name" value="BCTRLSENSOR"/>
</dbReference>
<reference evidence="7" key="1">
    <citation type="submission" date="2021-01" db="EMBL/GenBank/DDBJ databases">
        <authorList>
            <person name="Corre E."/>
            <person name="Pelletier E."/>
            <person name="Niang G."/>
            <person name="Scheremetjew M."/>
            <person name="Finn R."/>
            <person name="Kale V."/>
            <person name="Holt S."/>
            <person name="Cochrane G."/>
            <person name="Meng A."/>
            <person name="Brown T."/>
            <person name="Cohen L."/>
        </authorList>
    </citation>
    <scope>NUCLEOTIDE SEQUENCE</scope>
    <source>
        <strain evidence="7">CCMP127</strain>
    </source>
</reference>
<dbReference type="SMART" id="SM00387">
    <property type="entry name" value="HATPase_c"/>
    <property type="match status" value="1"/>
</dbReference>
<evidence type="ECO:0000256" key="3">
    <source>
        <dbReference type="PROSITE-ProRule" id="PRU00169"/>
    </source>
</evidence>
<dbReference type="InterPro" id="IPR003661">
    <property type="entry name" value="HisK_dim/P_dom"/>
</dbReference>